<protein>
    <recommendedName>
        <fullName evidence="3">Agmatine deiminase</fullName>
    </recommendedName>
</protein>
<dbReference type="EMBL" id="UINC01207921">
    <property type="protein sequence ID" value="SVE30228.1"/>
    <property type="molecule type" value="Genomic_DNA"/>
</dbReference>
<dbReference type="Pfam" id="PF04371">
    <property type="entry name" value="PAD_porph"/>
    <property type="match status" value="1"/>
</dbReference>
<dbReference type="InterPro" id="IPR007466">
    <property type="entry name" value="Peptidyl-Arg-deiminase_porph"/>
</dbReference>
<dbReference type="SUPFAM" id="SSF55909">
    <property type="entry name" value="Pentein"/>
    <property type="match status" value="1"/>
</dbReference>
<evidence type="ECO:0008006" key="3">
    <source>
        <dbReference type="Google" id="ProtNLM"/>
    </source>
</evidence>
<proteinExistence type="predicted"/>
<organism evidence="2">
    <name type="scientific">marine metagenome</name>
    <dbReference type="NCBI Taxonomy" id="408172"/>
    <lineage>
        <taxon>unclassified sequences</taxon>
        <taxon>metagenomes</taxon>
        <taxon>ecological metagenomes</taxon>
    </lineage>
</organism>
<gene>
    <name evidence="2" type="ORF">METZ01_LOCUS483082</name>
</gene>
<dbReference type="GO" id="GO:0047632">
    <property type="term" value="F:agmatine deiminase activity"/>
    <property type="evidence" value="ECO:0007669"/>
    <property type="project" value="TreeGrafter"/>
</dbReference>
<evidence type="ECO:0000313" key="2">
    <source>
        <dbReference type="EMBL" id="SVE30228.1"/>
    </source>
</evidence>
<feature type="non-terminal residue" evidence="2">
    <location>
        <position position="241"/>
    </location>
</feature>
<dbReference type="AlphaFoldDB" id="A0A383CF75"/>
<dbReference type="PANTHER" id="PTHR31377:SF0">
    <property type="entry name" value="AGMATINE DEIMINASE-RELATED"/>
    <property type="match status" value="1"/>
</dbReference>
<feature type="non-terminal residue" evidence="2">
    <location>
        <position position="1"/>
    </location>
</feature>
<dbReference type="PANTHER" id="PTHR31377">
    <property type="entry name" value="AGMATINE DEIMINASE-RELATED"/>
    <property type="match status" value="1"/>
</dbReference>
<sequence>GYGMGFSTELMVNENNMDENEFINIVEEYLNIDNYHIFENPNVASIQHIDCLAKLVNSETIIIKQVPESSPEYECMEDFAQSFYELNTFYHRPFKIHRILCPEINTWWGEVNPVAAYTNSLILNNKVLVPQYGIPEDSQALQVYQEAMPGYDVIGFDGALNNPWYSEDALHCRTMGVFNPDMIHISHKSIRDEELINNETIYIEAEIIDYSNSDTNLQSVILYWKYSAEDGPFGEIVLELE</sequence>
<dbReference type="GO" id="GO:0009446">
    <property type="term" value="P:putrescine biosynthetic process"/>
    <property type="evidence" value="ECO:0007669"/>
    <property type="project" value="InterPro"/>
</dbReference>
<dbReference type="GO" id="GO:0004668">
    <property type="term" value="F:protein-arginine deiminase activity"/>
    <property type="evidence" value="ECO:0007669"/>
    <property type="project" value="InterPro"/>
</dbReference>
<evidence type="ECO:0000256" key="1">
    <source>
        <dbReference type="ARBA" id="ARBA00022801"/>
    </source>
</evidence>
<reference evidence="2" key="1">
    <citation type="submission" date="2018-05" db="EMBL/GenBank/DDBJ databases">
        <authorList>
            <person name="Lanie J.A."/>
            <person name="Ng W.-L."/>
            <person name="Kazmierczak K.M."/>
            <person name="Andrzejewski T.M."/>
            <person name="Davidsen T.M."/>
            <person name="Wayne K.J."/>
            <person name="Tettelin H."/>
            <person name="Glass J.I."/>
            <person name="Rusch D."/>
            <person name="Podicherti R."/>
            <person name="Tsui H.-C.T."/>
            <person name="Winkler M.E."/>
        </authorList>
    </citation>
    <scope>NUCLEOTIDE SEQUENCE</scope>
</reference>
<keyword evidence="1" id="KW-0378">Hydrolase</keyword>
<accession>A0A383CF75</accession>
<name>A0A383CF75_9ZZZZ</name>
<dbReference type="Gene3D" id="3.75.10.10">
    <property type="entry name" value="L-arginine/glycine Amidinotransferase, Chain A"/>
    <property type="match status" value="1"/>
</dbReference>